<protein>
    <submittedName>
        <fullName evidence="1">Uncharacterized protein</fullName>
    </submittedName>
</protein>
<accession>A0A6H1ZUJ0</accession>
<evidence type="ECO:0000313" key="1">
    <source>
        <dbReference type="EMBL" id="QJA51081.1"/>
    </source>
</evidence>
<gene>
    <name evidence="1" type="ORF">TM448A01973_0013</name>
</gene>
<dbReference type="AlphaFoldDB" id="A0A6H1ZUJ0"/>
<organism evidence="1">
    <name type="scientific">viral metagenome</name>
    <dbReference type="NCBI Taxonomy" id="1070528"/>
    <lineage>
        <taxon>unclassified sequences</taxon>
        <taxon>metagenomes</taxon>
        <taxon>organismal metagenomes</taxon>
    </lineage>
</organism>
<name>A0A6H1ZUJ0_9ZZZZ</name>
<sequence length="157" mass="18214">MFHDETTRAIWLSAAQTLHFMQCLDALESDEPEAEPYMCPEWMARDYARKRKHWDPSELEVSEIPLSAFRAARALVCSTLALSWEHRDDEGMSIKLPSSFEGILWAEDDPDTFGYKLAMQAMGHGVGMFDYYPDPPRLKAPDVHYYGPYWELDERFA</sequence>
<proteinExistence type="predicted"/>
<dbReference type="EMBL" id="MT144236">
    <property type="protein sequence ID" value="QJA51081.1"/>
    <property type="molecule type" value="Genomic_DNA"/>
</dbReference>
<reference evidence="1" key="1">
    <citation type="submission" date="2020-03" db="EMBL/GenBank/DDBJ databases">
        <title>The deep terrestrial virosphere.</title>
        <authorList>
            <person name="Holmfeldt K."/>
            <person name="Nilsson E."/>
            <person name="Simone D."/>
            <person name="Lopez-Fernandez M."/>
            <person name="Wu X."/>
            <person name="de Brujin I."/>
            <person name="Lundin D."/>
            <person name="Andersson A."/>
            <person name="Bertilsson S."/>
            <person name="Dopson M."/>
        </authorList>
    </citation>
    <scope>NUCLEOTIDE SEQUENCE</scope>
    <source>
        <strain evidence="1">TM448A01973</strain>
    </source>
</reference>